<dbReference type="EMBL" id="JRKL02001392">
    <property type="protein sequence ID" value="KAF3964257.1"/>
    <property type="molecule type" value="Genomic_DNA"/>
</dbReference>
<evidence type="ECO:0000313" key="2">
    <source>
        <dbReference type="EMBL" id="KAF3964257.1"/>
    </source>
</evidence>
<proteinExistence type="predicted"/>
<feature type="region of interest" description="Disordered" evidence="1">
    <location>
        <begin position="32"/>
        <end position="55"/>
    </location>
</feature>
<dbReference type="Proteomes" id="UP000737018">
    <property type="component" value="Unassembled WGS sequence"/>
</dbReference>
<accession>A0A8J4VP60</accession>
<feature type="compositionally biased region" description="Basic and acidic residues" evidence="1">
    <location>
        <begin position="32"/>
        <end position="44"/>
    </location>
</feature>
<sequence>MGSSGHSYSRPSPFDLLLCFISPLQQNFSKEIEREREREAMRAETRRKKQRKRQN</sequence>
<dbReference type="AlphaFoldDB" id="A0A8J4VP60"/>
<evidence type="ECO:0000256" key="1">
    <source>
        <dbReference type="SAM" id="MobiDB-lite"/>
    </source>
</evidence>
<comment type="caution">
    <text evidence="2">The sequence shown here is derived from an EMBL/GenBank/DDBJ whole genome shotgun (WGS) entry which is preliminary data.</text>
</comment>
<organism evidence="2 3">
    <name type="scientific">Castanea mollissima</name>
    <name type="common">Chinese chestnut</name>
    <dbReference type="NCBI Taxonomy" id="60419"/>
    <lineage>
        <taxon>Eukaryota</taxon>
        <taxon>Viridiplantae</taxon>
        <taxon>Streptophyta</taxon>
        <taxon>Embryophyta</taxon>
        <taxon>Tracheophyta</taxon>
        <taxon>Spermatophyta</taxon>
        <taxon>Magnoliopsida</taxon>
        <taxon>eudicotyledons</taxon>
        <taxon>Gunneridae</taxon>
        <taxon>Pentapetalae</taxon>
        <taxon>rosids</taxon>
        <taxon>fabids</taxon>
        <taxon>Fagales</taxon>
        <taxon>Fagaceae</taxon>
        <taxon>Castanea</taxon>
    </lineage>
</organism>
<keyword evidence="3" id="KW-1185">Reference proteome</keyword>
<feature type="compositionally biased region" description="Basic residues" evidence="1">
    <location>
        <begin position="45"/>
        <end position="55"/>
    </location>
</feature>
<evidence type="ECO:0000313" key="3">
    <source>
        <dbReference type="Proteomes" id="UP000737018"/>
    </source>
</evidence>
<feature type="non-terminal residue" evidence="2">
    <location>
        <position position="1"/>
    </location>
</feature>
<protein>
    <submittedName>
        <fullName evidence="2">Uncharacterized protein</fullName>
    </submittedName>
</protein>
<name>A0A8J4VP60_9ROSI</name>
<gene>
    <name evidence="2" type="ORF">CMV_011428</name>
</gene>
<reference evidence="2" key="1">
    <citation type="submission" date="2020-03" db="EMBL/GenBank/DDBJ databases">
        <title>Castanea mollissima Vanexum genome sequencing.</title>
        <authorList>
            <person name="Staton M."/>
        </authorList>
    </citation>
    <scope>NUCLEOTIDE SEQUENCE</scope>
    <source>
        <tissue evidence="2">Leaf</tissue>
    </source>
</reference>